<dbReference type="AlphaFoldDB" id="A0A9D2ML43"/>
<dbReference type="Pfam" id="PF21302">
    <property type="entry name" value="Zn_ribbon_RlmA"/>
    <property type="match status" value="1"/>
</dbReference>
<evidence type="ECO:0000259" key="3">
    <source>
        <dbReference type="Pfam" id="PF13649"/>
    </source>
</evidence>
<evidence type="ECO:0000313" key="6">
    <source>
        <dbReference type="Proteomes" id="UP000823921"/>
    </source>
</evidence>
<feature type="binding site" evidence="1">
    <location>
        <position position="29"/>
    </location>
    <ligand>
        <name>Zn(2+)</name>
        <dbReference type="ChEBI" id="CHEBI:29105"/>
    </ligand>
</feature>
<proteinExistence type="predicted"/>
<reference evidence="5" key="2">
    <citation type="submission" date="2021-04" db="EMBL/GenBank/DDBJ databases">
        <authorList>
            <person name="Gilroy R."/>
        </authorList>
    </citation>
    <scope>NUCLEOTIDE SEQUENCE</scope>
    <source>
        <strain evidence="5">CHK192-8294</strain>
    </source>
</reference>
<keyword evidence="1" id="KW-0862">Zinc</keyword>
<dbReference type="CDD" id="cd02440">
    <property type="entry name" value="AdoMet_MTases"/>
    <property type="match status" value="1"/>
</dbReference>
<feature type="domain" description="23S rRNA (guanine(745)-N(1))-methyltransferase N-terminal" evidence="4">
    <location>
        <begin position="7"/>
        <end position="50"/>
    </location>
</feature>
<name>A0A9D2ML43_9FIRM</name>
<evidence type="ECO:0000256" key="2">
    <source>
        <dbReference type="PIRSR" id="PIRSR018249-2"/>
    </source>
</evidence>
<dbReference type="InterPro" id="IPR048647">
    <property type="entry name" value="RlmA_N"/>
</dbReference>
<keyword evidence="5" id="KW-0489">Methyltransferase</keyword>
<dbReference type="InterPro" id="IPR016718">
    <property type="entry name" value="rRNA_m1G-MeTrfase_A_prd"/>
</dbReference>
<dbReference type="GO" id="GO:0032259">
    <property type="term" value="P:methylation"/>
    <property type="evidence" value="ECO:0007669"/>
    <property type="project" value="UniProtKB-KW"/>
</dbReference>
<comment type="caution">
    <text evidence="5">The sequence shown here is derived from an EMBL/GenBank/DDBJ whole genome shotgun (WGS) entry which is preliminary data.</text>
</comment>
<dbReference type="InterPro" id="IPR041698">
    <property type="entry name" value="Methyltransf_25"/>
</dbReference>
<dbReference type="InterPro" id="IPR052939">
    <property type="entry name" value="23S_rRNA_MeTrnsfrase_RlmA"/>
</dbReference>
<dbReference type="PANTHER" id="PTHR43460">
    <property type="entry name" value="METHYLTRANSFERASE"/>
    <property type="match status" value="1"/>
</dbReference>
<evidence type="ECO:0000259" key="4">
    <source>
        <dbReference type="Pfam" id="PF21302"/>
    </source>
</evidence>
<feature type="binding site" evidence="2">
    <location>
        <begin position="99"/>
        <end position="100"/>
    </location>
    <ligand>
        <name>S-adenosyl-L-methionine</name>
        <dbReference type="ChEBI" id="CHEBI:59789"/>
    </ligand>
</feature>
<keyword evidence="1" id="KW-0479">Metal-binding</keyword>
<accession>A0A9D2ML43</accession>
<dbReference type="Pfam" id="PF13649">
    <property type="entry name" value="Methyltransf_25"/>
    <property type="match status" value="1"/>
</dbReference>
<evidence type="ECO:0000256" key="1">
    <source>
        <dbReference type="PIRSR" id="PIRSR018249-1"/>
    </source>
</evidence>
<dbReference type="EMBL" id="DWXO01000044">
    <property type="protein sequence ID" value="HJB80167.1"/>
    <property type="molecule type" value="Genomic_DNA"/>
</dbReference>
<sequence>MAPLSLFTCPHCASPLRREERSYTCPNGHCFDIAKEGYVHLLPANQKHSKSPGDDKGMVTARNQFLSRDYYAPLRDALCALALEHTGGQVSVLDSGCGEGYYTAGIHAALTGAGRQVALAGIDLSKPSVRLAAKCVPQGEFAVASAYHLPVADGSIDLLLNCFSPLALEEFRRVLRPGGLFLYVVPAANHLWELKQVLYDKPYPNQEQDIPYEGFSYVSVVPVDTTMEVAGEDLPHLFQMTPYYWKTPREGAARLAALDGLEVQASFRIHVFRRD</sequence>
<gene>
    <name evidence="5" type="ORF">H9712_04230</name>
</gene>
<organism evidence="5 6">
    <name type="scientific">Candidatus Flavonifractor intestinigallinarum</name>
    <dbReference type="NCBI Taxonomy" id="2838586"/>
    <lineage>
        <taxon>Bacteria</taxon>
        <taxon>Bacillati</taxon>
        <taxon>Bacillota</taxon>
        <taxon>Clostridia</taxon>
        <taxon>Eubacteriales</taxon>
        <taxon>Oscillospiraceae</taxon>
        <taxon>Flavonifractor</taxon>
    </lineage>
</organism>
<feature type="binding site" evidence="1">
    <location>
        <position position="25"/>
    </location>
    <ligand>
        <name>Zn(2+)</name>
        <dbReference type="ChEBI" id="CHEBI:29105"/>
    </ligand>
</feature>
<reference evidence="5" key="1">
    <citation type="journal article" date="2021" name="PeerJ">
        <title>Extensive microbial diversity within the chicken gut microbiome revealed by metagenomics and culture.</title>
        <authorList>
            <person name="Gilroy R."/>
            <person name="Ravi A."/>
            <person name="Getino M."/>
            <person name="Pursley I."/>
            <person name="Horton D.L."/>
            <person name="Alikhan N.F."/>
            <person name="Baker D."/>
            <person name="Gharbi K."/>
            <person name="Hall N."/>
            <person name="Watson M."/>
            <person name="Adriaenssens E.M."/>
            <person name="Foster-Nyarko E."/>
            <person name="Jarju S."/>
            <person name="Secka A."/>
            <person name="Antonio M."/>
            <person name="Oren A."/>
            <person name="Chaudhuri R.R."/>
            <person name="La Ragione R."/>
            <person name="Hildebrand F."/>
            <person name="Pallen M.J."/>
        </authorList>
    </citation>
    <scope>NUCLEOTIDE SEQUENCE</scope>
    <source>
        <strain evidence="5">CHK192-8294</strain>
    </source>
</reference>
<evidence type="ECO:0000313" key="5">
    <source>
        <dbReference type="EMBL" id="HJB80167.1"/>
    </source>
</evidence>
<feature type="binding site" evidence="2">
    <location>
        <position position="71"/>
    </location>
    <ligand>
        <name>S-adenosyl-L-methionine</name>
        <dbReference type="ChEBI" id="CHEBI:59789"/>
    </ligand>
</feature>
<dbReference type="PIRSF" id="PIRSF018249">
    <property type="entry name" value="MyrA_prd"/>
    <property type="match status" value="1"/>
</dbReference>
<feature type="domain" description="Methyltransferase" evidence="3">
    <location>
        <begin position="92"/>
        <end position="179"/>
    </location>
</feature>
<dbReference type="SUPFAM" id="SSF53335">
    <property type="entry name" value="S-adenosyl-L-methionine-dependent methyltransferases"/>
    <property type="match status" value="1"/>
</dbReference>
<dbReference type="Proteomes" id="UP000823921">
    <property type="component" value="Unassembled WGS sequence"/>
</dbReference>
<keyword evidence="5" id="KW-0808">Transferase</keyword>
<dbReference type="GO" id="GO:0008168">
    <property type="term" value="F:methyltransferase activity"/>
    <property type="evidence" value="ECO:0007669"/>
    <property type="project" value="UniProtKB-KW"/>
</dbReference>
<keyword evidence="2" id="KW-0949">S-adenosyl-L-methionine</keyword>
<protein>
    <submittedName>
        <fullName evidence="5">Methyltransferase domain-containing protein</fullName>
    </submittedName>
</protein>
<feature type="binding site" evidence="2">
    <location>
        <position position="190"/>
    </location>
    <ligand>
        <name>S-adenosyl-L-methionine</name>
        <dbReference type="ChEBI" id="CHEBI:59789"/>
    </ligand>
</feature>
<dbReference type="InterPro" id="IPR029063">
    <property type="entry name" value="SAM-dependent_MTases_sf"/>
</dbReference>
<dbReference type="PANTHER" id="PTHR43460:SF1">
    <property type="entry name" value="METHYLTRANSFERASE TYPE 11 DOMAIN-CONTAINING PROTEIN"/>
    <property type="match status" value="1"/>
</dbReference>
<dbReference type="GO" id="GO:0046872">
    <property type="term" value="F:metal ion binding"/>
    <property type="evidence" value="ECO:0007669"/>
    <property type="project" value="UniProtKB-KW"/>
</dbReference>
<dbReference type="Gene3D" id="3.40.50.150">
    <property type="entry name" value="Vaccinia Virus protein VP39"/>
    <property type="match status" value="1"/>
</dbReference>